<organism evidence="2">
    <name type="scientific">Glycine max</name>
    <name type="common">Soybean</name>
    <name type="synonym">Glycine hispida</name>
    <dbReference type="NCBI Taxonomy" id="3847"/>
    <lineage>
        <taxon>Eukaryota</taxon>
        <taxon>Viridiplantae</taxon>
        <taxon>Streptophyta</taxon>
        <taxon>Embryophyta</taxon>
        <taxon>Tracheophyta</taxon>
        <taxon>Spermatophyta</taxon>
        <taxon>Magnoliopsida</taxon>
        <taxon>eudicotyledons</taxon>
        <taxon>Gunneridae</taxon>
        <taxon>Pentapetalae</taxon>
        <taxon>rosids</taxon>
        <taxon>fabids</taxon>
        <taxon>Fabales</taxon>
        <taxon>Fabaceae</taxon>
        <taxon>Papilionoideae</taxon>
        <taxon>50 kb inversion clade</taxon>
        <taxon>NPAAA clade</taxon>
        <taxon>indigoferoid/millettioid clade</taxon>
        <taxon>Phaseoleae</taxon>
        <taxon>Glycine</taxon>
        <taxon>Glycine subgen. Soja</taxon>
    </lineage>
</organism>
<dbReference type="HOGENOM" id="CLU_2562984_0_0_1"/>
<accession>K7LBF7</accession>
<dbReference type="PaxDb" id="3847-GLYMA09G02781.1"/>
<evidence type="ECO:0000313" key="1">
    <source>
        <dbReference type="EMBL" id="KRH36791.1"/>
    </source>
</evidence>
<name>K7LBF7_SOYBN</name>
<gene>
    <name evidence="1" type="ORF">GLYMA_09G023900</name>
</gene>
<dbReference type="EMBL" id="CM000842">
    <property type="protein sequence ID" value="KRH36791.1"/>
    <property type="molecule type" value="Genomic_DNA"/>
</dbReference>
<reference evidence="1 2" key="1">
    <citation type="journal article" date="2010" name="Nature">
        <title>Genome sequence of the palaeopolyploid soybean.</title>
        <authorList>
            <person name="Schmutz J."/>
            <person name="Cannon S.B."/>
            <person name="Schlueter J."/>
            <person name="Ma J."/>
            <person name="Mitros T."/>
            <person name="Nelson W."/>
            <person name="Hyten D.L."/>
            <person name="Song Q."/>
            <person name="Thelen J.J."/>
            <person name="Cheng J."/>
            <person name="Xu D."/>
            <person name="Hellsten U."/>
            <person name="May G.D."/>
            <person name="Yu Y."/>
            <person name="Sakurai T."/>
            <person name="Umezawa T."/>
            <person name="Bhattacharyya M.K."/>
            <person name="Sandhu D."/>
            <person name="Valliyodan B."/>
            <person name="Lindquist E."/>
            <person name="Peto M."/>
            <person name="Grant D."/>
            <person name="Shu S."/>
            <person name="Goodstein D."/>
            <person name="Barry K."/>
            <person name="Futrell-Griggs M."/>
            <person name="Abernathy B."/>
            <person name="Du J."/>
            <person name="Tian Z."/>
            <person name="Zhu L."/>
            <person name="Gill N."/>
            <person name="Joshi T."/>
            <person name="Libault M."/>
            <person name="Sethuraman A."/>
            <person name="Zhang X.-C."/>
            <person name="Shinozaki K."/>
            <person name="Nguyen H.T."/>
            <person name="Wing R.A."/>
            <person name="Cregan P."/>
            <person name="Specht J."/>
            <person name="Grimwood J."/>
            <person name="Rokhsar D."/>
            <person name="Stacey G."/>
            <person name="Shoemaker R.C."/>
            <person name="Jackson S.A."/>
        </authorList>
    </citation>
    <scope>NUCLEOTIDE SEQUENCE [LARGE SCALE GENOMIC DNA]</scope>
    <source>
        <strain evidence="2">cv. Williams 82</strain>
        <tissue evidence="1">Callus</tissue>
    </source>
</reference>
<protein>
    <submittedName>
        <fullName evidence="1 2">Uncharacterized protein</fullName>
    </submittedName>
</protein>
<proteinExistence type="predicted"/>
<reference evidence="1" key="3">
    <citation type="submission" date="2018-07" db="EMBL/GenBank/DDBJ databases">
        <title>WGS assembly of Glycine max.</title>
        <authorList>
            <person name="Schmutz J."/>
            <person name="Cannon S."/>
            <person name="Schlueter J."/>
            <person name="Ma J."/>
            <person name="Mitros T."/>
            <person name="Nelson W."/>
            <person name="Hyten D."/>
            <person name="Song Q."/>
            <person name="Thelen J."/>
            <person name="Cheng J."/>
            <person name="Xu D."/>
            <person name="Hellsten U."/>
            <person name="May G."/>
            <person name="Yu Y."/>
            <person name="Sakurai T."/>
            <person name="Umezawa T."/>
            <person name="Bhattacharyya M."/>
            <person name="Sandhu D."/>
            <person name="Valliyodan B."/>
            <person name="Lindquist E."/>
            <person name="Peto M."/>
            <person name="Grant D."/>
            <person name="Shu S."/>
            <person name="Goodstein D."/>
            <person name="Barry K."/>
            <person name="Futrell-Griggs M."/>
            <person name="Abernathy B."/>
            <person name="Du J."/>
            <person name="Tian Z."/>
            <person name="Zhu L."/>
            <person name="Gill N."/>
            <person name="Joshi T."/>
            <person name="Libault M."/>
            <person name="Sethuraman A."/>
            <person name="Zhang X."/>
            <person name="Shinozaki K."/>
            <person name="Nguyen H."/>
            <person name="Wing R."/>
            <person name="Cregan P."/>
            <person name="Specht J."/>
            <person name="Grimwood J."/>
            <person name="Rokhsar D."/>
            <person name="Stacey G."/>
            <person name="Shoemaker R."/>
            <person name="Jackson S."/>
        </authorList>
    </citation>
    <scope>NUCLEOTIDE SEQUENCE</scope>
    <source>
        <tissue evidence="1">Callus</tissue>
    </source>
</reference>
<evidence type="ECO:0000313" key="2">
    <source>
        <dbReference type="EnsemblPlants" id="KRH36791"/>
    </source>
</evidence>
<evidence type="ECO:0000313" key="3">
    <source>
        <dbReference type="Proteomes" id="UP000008827"/>
    </source>
</evidence>
<sequence length="82" mass="9187">MSFLSRHLFLKGHIQQYHNTTFTRTNVGHHPFVLHSQAILNGFPSQLCPLINDNIPDFCAILIAAQYPDFSPLIIASLAAIQ</sequence>
<reference evidence="2" key="2">
    <citation type="submission" date="2018-02" db="UniProtKB">
        <authorList>
            <consortium name="EnsemblPlants"/>
        </authorList>
    </citation>
    <scope>IDENTIFICATION</scope>
    <source>
        <strain evidence="2">Williams 82</strain>
    </source>
</reference>
<dbReference type="InParanoid" id="K7LBF7"/>
<keyword evidence="3" id="KW-1185">Reference proteome</keyword>
<dbReference type="Proteomes" id="UP000008827">
    <property type="component" value="Chromosome 9"/>
</dbReference>
<dbReference type="AlphaFoldDB" id="K7LBF7"/>
<dbReference type="Gramene" id="KRH36791">
    <property type="protein sequence ID" value="KRH36791"/>
    <property type="gene ID" value="GLYMA_09G023900"/>
</dbReference>
<dbReference type="EnsemblPlants" id="KRH36791">
    <property type="protein sequence ID" value="KRH36791"/>
    <property type="gene ID" value="GLYMA_09G023900"/>
</dbReference>